<dbReference type="Pfam" id="PF09712">
    <property type="entry name" value="PHA_synth_III_E"/>
    <property type="match status" value="1"/>
</dbReference>
<dbReference type="KEGG" id="nik:F5I99_11000"/>
<dbReference type="Proteomes" id="UP000325606">
    <property type="component" value="Chromosome"/>
</dbReference>
<evidence type="ECO:0000256" key="1">
    <source>
        <dbReference type="ARBA" id="ARBA00004683"/>
    </source>
</evidence>
<evidence type="ECO:0000256" key="4">
    <source>
        <dbReference type="SAM" id="Coils"/>
    </source>
</evidence>
<dbReference type="AlphaFoldDB" id="A0A5J6LEH1"/>
<keyword evidence="3" id="KW-0583">PHB biosynthesis</keyword>
<comment type="pathway">
    <text evidence="1">Biopolymer metabolism; poly-(R)-3-hydroxybutanoate biosynthesis.</text>
</comment>
<keyword evidence="4" id="KW-0175">Coiled coil</keyword>
<dbReference type="GO" id="GO:0042619">
    <property type="term" value="P:poly-hydroxybutyrate biosynthetic process"/>
    <property type="evidence" value="ECO:0007669"/>
    <property type="project" value="UniProtKB-KW"/>
</dbReference>
<evidence type="ECO:0000313" key="5">
    <source>
        <dbReference type="EMBL" id="QEW06995.1"/>
    </source>
</evidence>
<dbReference type="UniPathway" id="UPA00917"/>
<evidence type="ECO:0000256" key="2">
    <source>
        <dbReference type="ARBA" id="ARBA00019066"/>
    </source>
</evidence>
<gene>
    <name evidence="5" type="ORF">F5I99_11000</name>
</gene>
<sequence>MEPFVTDDLQATIRRWLKLYPTQVEGTELPDWTELMQQLQQTGWQHLPEQHAELLAVMTQESVEFTRFAGHLVSQSQQGTPPELASFFTDFHQHISRLTEDWVVKRWQLPEQLGALLRTHSFNDEQFIDHPWMKGMRSLLEASATELPFNQQKALRESSHLINAHQQALQHYSAHYAQINTRALNRLSEQIEAKNEVISNLKTLHHLWVEAYEASYAEQLATDDYQLAHGRISNTLMQLRLWFQEQRNQQLKLYGIATEASLNLAFEKIHRLSKQLRYLERSQAESSGLRDELDQLKNAIDTLQRERR</sequence>
<dbReference type="EMBL" id="CP044222">
    <property type="protein sequence ID" value="QEW06995.1"/>
    <property type="molecule type" value="Genomic_DNA"/>
</dbReference>
<protein>
    <recommendedName>
        <fullName evidence="2">Poly(3-hydroxyalkanoate) polymerase subunit PhaE</fullName>
    </recommendedName>
</protein>
<evidence type="ECO:0000256" key="3">
    <source>
        <dbReference type="ARBA" id="ARBA00022752"/>
    </source>
</evidence>
<keyword evidence="6" id="KW-1185">Reference proteome</keyword>
<organism evidence="5 6">
    <name type="scientific">Nitrincola iocasae</name>
    <dbReference type="NCBI Taxonomy" id="2614693"/>
    <lineage>
        <taxon>Bacteria</taxon>
        <taxon>Pseudomonadati</taxon>
        <taxon>Pseudomonadota</taxon>
        <taxon>Gammaproteobacteria</taxon>
        <taxon>Oceanospirillales</taxon>
        <taxon>Oceanospirillaceae</taxon>
        <taxon>Nitrincola</taxon>
    </lineage>
</organism>
<evidence type="ECO:0000313" key="6">
    <source>
        <dbReference type="Proteomes" id="UP000325606"/>
    </source>
</evidence>
<accession>A0A5J6LEH1</accession>
<proteinExistence type="predicted"/>
<reference evidence="5 6" key="1">
    <citation type="submission" date="2019-09" db="EMBL/GenBank/DDBJ databases">
        <title>Nitrincola iocasae sp. nov., a bacterium isolated from the sediment collected at a cold seep field in South China Sea.</title>
        <authorList>
            <person name="Zhang H."/>
            <person name="Wang H."/>
            <person name="Li C."/>
        </authorList>
    </citation>
    <scope>NUCLEOTIDE SEQUENCE [LARGE SCALE GENOMIC DNA]</scope>
    <source>
        <strain evidence="5 6">KXZD1103</strain>
    </source>
</reference>
<name>A0A5J6LEH1_9GAMM</name>
<feature type="coiled-coil region" evidence="4">
    <location>
        <begin position="279"/>
        <end position="306"/>
    </location>
</feature>
<dbReference type="InterPro" id="IPR010123">
    <property type="entry name" value="PHA_synth_III_E"/>
</dbReference>